<name>A0ABP9XF55_9DEIO</name>
<dbReference type="EMBL" id="BAABRV010000005">
    <property type="protein sequence ID" value="GAA5533989.1"/>
    <property type="molecule type" value="Genomic_DNA"/>
</dbReference>
<evidence type="ECO:0000313" key="2">
    <source>
        <dbReference type="Proteomes" id="UP001404956"/>
    </source>
</evidence>
<sequence length="226" mass="24342">MDNIPPLLSLQQLRETGPLGQGLIVAARRHVGAAGLEQAASLERLLRVCREQASVSTALRALAWALGRMQDGEEEEARLALLSTMNTQLALASEMEEVLAGALMDITSTPVVFVSAAKLQQIEQDAKGQLNTLKSLFNEAKRYGRTPEQQQEFERLSLGMQEALDRAEQDEAAGRAETLGVIIAEATARLTKLAELPSAALVETLEQVVGELRAKAAEAAPSRTSQ</sequence>
<dbReference type="Proteomes" id="UP001404956">
    <property type="component" value="Unassembled WGS sequence"/>
</dbReference>
<organism evidence="1 2">
    <name type="scientific">Deinococcus aluminii</name>
    <dbReference type="NCBI Taxonomy" id="1656885"/>
    <lineage>
        <taxon>Bacteria</taxon>
        <taxon>Thermotogati</taxon>
        <taxon>Deinococcota</taxon>
        <taxon>Deinococci</taxon>
        <taxon>Deinococcales</taxon>
        <taxon>Deinococcaceae</taxon>
        <taxon>Deinococcus</taxon>
    </lineage>
</organism>
<comment type="caution">
    <text evidence="1">The sequence shown here is derived from an EMBL/GenBank/DDBJ whole genome shotgun (WGS) entry which is preliminary data.</text>
</comment>
<protein>
    <submittedName>
        <fullName evidence="1">Uncharacterized protein</fullName>
    </submittedName>
</protein>
<keyword evidence="2" id="KW-1185">Reference proteome</keyword>
<proteinExistence type="predicted"/>
<gene>
    <name evidence="1" type="ORF">Dalu01_02397</name>
</gene>
<evidence type="ECO:0000313" key="1">
    <source>
        <dbReference type="EMBL" id="GAA5533989.1"/>
    </source>
</evidence>
<dbReference type="RefSeq" id="WP_345454906.1">
    <property type="nucleotide sequence ID" value="NZ_BAABRV010000005.1"/>
</dbReference>
<reference evidence="1 2" key="1">
    <citation type="submission" date="2024-02" db="EMBL/GenBank/DDBJ databases">
        <title>Deinococcus aluminii NBRC 112889.</title>
        <authorList>
            <person name="Ichikawa N."/>
            <person name="Katano-Makiyama Y."/>
            <person name="Hidaka K."/>
        </authorList>
    </citation>
    <scope>NUCLEOTIDE SEQUENCE [LARGE SCALE GENOMIC DNA]</scope>
    <source>
        <strain evidence="1 2">NBRC 112889</strain>
    </source>
</reference>
<accession>A0ABP9XF55</accession>